<keyword evidence="2 3" id="KW-0975">Bacterial flagellum</keyword>
<dbReference type="Gene3D" id="6.10.10.10">
    <property type="entry name" value="Flagellar export chaperone, C-terminal domain"/>
    <property type="match status" value="1"/>
</dbReference>
<dbReference type="PANTHER" id="PTHR42792">
    <property type="entry name" value="FLAGELLIN"/>
    <property type="match status" value="1"/>
</dbReference>
<dbReference type="Gene3D" id="3.30.70.2120">
    <property type="match status" value="1"/>
</dbReference>
<evidence type="ECO:0000256" key="2">
    <source>
        <dbReference type="ARBA" id="ARBA00023143"/>
    </source>
</evidence>
<keyword evidence="7" id="KW-1185">Reference proteome</keyword>
<organism evidence="6 7">
    <name type="scientific">Gaopeijia maritima</name>
    <dbReference type="NCBI Taxonomy" id="3119007"/>
    <lineage>
        <taxon>Bacteria</taxon>
        <taxon>Pseudomonadati</taxon>
        <taxon>Gemmatimonadota</taxon>
        <taxon>Longimicrobiia</taxon>
        <taxon>Gaopeijiales</taxon>
        <taxon>Gaopeijiaceae</taxon>
        <taxon>Gaopeijia</taxon>
    </lineage>
</organism>
<feature type="domain" description="Flagellin N-terminal" evidence="4">
    <location>
        <begin position="3"/>
        <end position="139"/>
    </location>
</feature>
<evidence type="ECO:0000259" key="5">
    <source>
        <dbReference type="Pfam" id="PF00700"/>
    </source>
</evidence>
<evidence type="ECO:0000256" key="3">
    <source>
        <dbReference type="RuleBase" id="RU362073"/>
    </source>
</evidence>
<gene>
    <name evidence="6" type="ORF">WI372_16185</name>
</gene>
<evidence type="ECO:0000259" key="4">
    <source>
        <dbReference type="Pfam" id="PF00669"/>
    </source>
</evidence>
<protein>
    <recommendedName>
        <fullName evidence="3">Flagellin</fullName>
    </recommendedName>
</protein>
<keyword evidence="3" id="KW-0964">Secreted</keyword>
<keyword evidence="6" id="KW-0282">Flagellum</keyword>
<comment type="function">
    <text evidence="3">Flagellin is the subunit protein which polymerizes to form the filaments of bacterial flagella.</text>
</comment>
<dbReference type="PRINTS" id="PR00207">
    <property type="entry name" value="FLAGELLIN"/>
</dbReference>
<sequence>MRVNTNIASINAQRSLGMSNTSVSRSLGRLSSGFRINRAADDAAGLGIANQLRADLRALKQASRNAEQSNALLQVAEGGAQQIQGILERMKELATQSVSDNVDSNGRARIETEFQELMGEIDRIADSTKYQGSALLDGSFGAQVDSNVVNSTVLAGGTEITGATISGVAAGTYTLTRDNTGGAETITLANSDSSLTQTVSLVGFTAGGSISFDAFGVTLQTSNAFDITAAGDGAGDLVVAGTTAEFVVGASGNLADDKITMSGVNLTVAGLSMTGSSLATDTVAETALAAIDAAIGVVSDAFSEIGAKQNRLDYASANVNAAIENFAAAESVIRDADMAAEMAELTKNQILQQAGVSVLAQANQAPQLVLRLLQ</sequence>
<dbReference type="EMBL" id="JBBHLI010000012">
    <property type="protein sequence ID" value="MEK9502533.1"/>
    <property type="molecule type" value="Genomic_DNA"/>
</dbReference>
<dbReference type="PANTHER" id="PTHR42792:SF2">
    <property type="entry name" value="FLAGELLIN"/>
    <property type="match status" value="1"/>
</dbReference>
<dbReference type="InterPro" id="IPR046358">
    <property type="entry name" value="Flagellin_C"/>
</dbReference>
<dbReference type="Pfam" id="PF00700">
    <property type="entry name" value="Flagellin_C"/>
    <property type="match status" value="1"/>
</dbReference>
<dbReference type="InterPro" id="IPR001029">
    <property type="entry name" value="Flagellin_N"/>
</dbReference>
<evidence type="ECO:0000313" key="6">
    <source>
        <dbReference type="EMBL" id="MEK9502533.1"/>
    </source>
</evidence>
<dbReference type="RefSeq" id="WP_405280546.1">
    <property type="nucleotide sequence ID" value="NZ_CP144380.1"/>
</dbReference>
<dbReference type="Gene3D" id="1.20.1330.10">
    <property type="entry name" value="f41 fragment of flagellin, N-terminal domain"/>
    <property type="match status" value="1"/>
</dbReference>
<dbReference type="InterPro" id="IPR042187">
    <property type="entry name" value="Flagellin_C_sub2"/>
</dbReference>
<dbReference type="SUPFAM" id="SSF64518">
    <property type="entry name" value="Phase 1 flagellin"/>
    <property type="match status" value="1"/>
</dbReference>
<feature type="domain" description="Flagellin C-terminal" evidence="5">
    <location>
        <begin position="288"/>
        <end position="373"/>
    </location>
</feature>
<keyword evidence="6" id="KW-0966">Cell projection</keyword>
<name>A0ABU9ECS3_9BACT</name>
<accession>A0ABU9ECS3</accession>
<comment type="caution">
    <text evidence="6">The sequence shown here is derived from an EMBL/GenBank/DDBJ whole genome shotgun (WGS) entry which is preliminary data.</text>
</comment>
<keyword evidence="6" id="KW-0969">Cilium</keyword>
<dbReference type="Pfam" id="PF00669">
    <property type="entry name" value="Flagellin_N"/>
    <property type="match status" value="1"/>
</dbReference>
<evidence type="ECO:0000313" key="7">
    <source>
        <dbReference type="Proteomes" id="UP001484239"/>
    </source>
</evidence>
<dbReference type="InterPro" id="IPR001492">
    <property type="entry name" value="Flagellin"/>
</dbReference>
<comment type="subcellular location">
    <subcellularLocation>
        <location evidence="3">Secreted</location>
    </subcellularLocation>
    <subcellularLocation>
        <location evidence="3">Bacterial flagellum</location>
    </subcellularLocation>
</comment>
<comment type="similarity">
    <text evidence="1 3">Belongs to the bacterial flagellin family.</text>
</comment>
<dbReference type="Proteomes" id="UP001484239">
    <property type="component" value="Unassembled WGS sequence"/>
</dbReference>
<reference evidence="6 7" key="1">
    <citation type="submission" date="2024-02" db="EMBL/GenBank/DDBJ databases">
        <title>A novel Gemmatimonadota bacterium.</title>
        <authorList>
            <person name="Du Z.-J."/>
            <person name="Ye Y.-Q."/>
        </authorList>
    </citation>
    <scope>NUCLEOTIDE SEQUENCE [LARGE SCALE GENOMIC DNA]</scope>
    <source>
        <strain evidence="6 7">DH-20</strain>
    </source>
</reference>
<proteinExistence type="inferred from homology"/>
<evidence type="ECO:0000256" key="1">
    <source>
        <dbReference type="ARBA" id="ARBA00005709"/>
    </source>
</evidence>